<dbReference type="Proteomes" id="UP000887576">
    <property type="component" value="Unplaced"/>
</dbReference>
<evidence type="ECO:0000313" key="1">
    <source>
        <dbReference type="Proteomes" id="UP000887576"/>
    </source>
</evidence>
<accession>A0AC34QC96</accession>
<sequence>MWNVVKKIGSGIGIICTPIAFCDLIGHPAAVVGSSMEPTLHGTGSRWWQNDIIWLSKWYAHPKPGEIFTFISPQDPTVQHIKRVSKVPGEKVIVKEGKSAILGVCDYWMLSDNASAGKDSRVYGPVNIGLFQGKAMFILWPPNRIGRMKQKE</sequence>
<proteinExistence type="predicted"/>
<organism evidence="1 2">
    <name type="scientific">Panagrolaimus sp. JU765</name>
    <dbReference type="NCBI Taxonomy" id="591449"/>
    <lineage>
        <taxon>Eukaryota</taxon>
        <taxon>Metazoa</taxon>
        <taxon>Ecdysozoa</taxon>
        <taxon>Nematoda</taxon>
        <taxon>Chromadorea</taxon>
        <taxon>Rhabditida</taxon>
        <taxon>Tylenchina</taxon>
        <taxon>Panagrolaimomorpha</taxon>
        <taxon>Panagrolaimoidea</taxon>
        <taxon>Panagrolaimidae</taxon>
        <taxon>Panagrolaimus</taxon>
    </lineage>
</organism>
<reference evidence="2" key="1">
    <citation type="submission" date="2022-11" db="UniProtKB">
        <authorList>
            <consortium name="WormBaseParasite"/>
        </authorList>
    </citation>
    <scope>IDENTIFICATION</scope>
</reference>
<name>A0AC34QC96_9BILA</name>
<protein>
    <submittedName>
        <fullName evidence="2">Mitochondrial inner membrane protease subunit 2</fullName>
    </submittedName>
</protein>
<evidence type="ECO:0000313" key="2">
    <source>
        <dbReference type="WBParaSite" id="JU765_v2.g15028.t1"/>
    </source>
</evidence>
<dbReference type="WBParaSite" id="JU765_v2.g15028.t1">
    <property type="protein sequence ID" value="JU765_v2.g15028.t1"/>
    <property type="gene ID" value="JU765_v2.g15028"/>
</dbReference>